<feature type="non-terminal residue" evidence="2">
    <location>
        <position position="400"/>
    </location>
</feature>
<reference evidence="2" key="2">
    <citation type="submission" date="2023-05" db="EMBL/GenBank/DDBJ databases">
        <authorList>
            <consortium name="Lawrence Berkeley National Laboratory"/>
            <person name="Steindorff A."/>
            <person name="Hensen N."/>
            <person name="Bonometti L."/>
            <person name="Westerberg I."/>
            <person name="Brannstrom I.O."/>
            <person name="Guillou S."/>
            <person name="Cros-Aarteil S."/>
            <person name="Calhoun S."/>
            <person name="Haridas S."/>
            <person name="Kuo A."/>
            <person name="Mondo S."/>
            <person name="Pangilinan J."/>
            <person name="Riley R."/>
            <person name="Labutti K."/>
            <person name="Andreopoulos B."/>
            <person name="Lipzen A."/>
            <person name="Chen C."/>
            <person name="Yanf M."/>
            <person name="Daum C."/>
            <person name="Ng V."/>
            <person name="Clum A."/>
            <person name="Ohm R."/>
            <person name="Martin F."/>
            <person name="Silar P."/>
            <person name="Natvig D."/>
            <person name="Lalanne C."/>
            <person name="Gautier V."/>
            <person name="Ament-Velasquez S.L."/>
            <person name="Kruys A."/>
            <person name="Hutchinson M.I."/>
            <person name="Powell A.J."/>
            <person name="Barry K."/>
            <person name="Miller A.N."/>
            <person name="Grigoriev I.V."/>
            <person name="Debuchy R."/>
            <person name="Gladieux P."/>
            <person name="Thoren M.H."/>
            <person name="Johannesson H."/>
        </authorList>
    </citation>
    <scope>NUCLEOTIDE SEQUENCE</scope>
    <source>
        <strain evidence="2">CBS 123565</strain>
    </source>
</reference>
<proteinExistence type="predicted"/>
<dbReference type="AlphaFoldDB" id="A0AAN6UEF1"/>
<gene>
    <name evidence="2" type="ORF">BT67DRAFT_356761</name>
</gene>
<dbReference type="InterPro" id="IPR038883">
    <property type="entry name" value="AN11006-like"/>
</dbReference>
<evidence type="ECO:0000256" key="1">
    <source>
        <dbReference type="SAM" id="MobiDB-lite"/>
    </source>
</evidence>
<name>A0AAN6UEF1_9PEZI</name>
<feature type="region of interest" description="Disordered" evidence="1">
    <location>
        <begin position="246"/>
        <end position="291"/>
    </location>
</feature>
<dbReference type="Proteomes" id="UP001304895">
    <property type="component" value="Unassembled WGS sequence"/>
</dbReference>
<comment type="caution">
    <text evidence="2">The sequence shown here is derived from an EMBL/GenBank/DDBJ whole genome shotgun (WGS) entry which is preliminary data.</text>
</comment>
<sequence>TSFLLRIPGELRNQIYENLVVFSDPVHIYQQTDDSRAHEPAGSGLHAVLASLFLTCRQVHGEASAIFYSQNKFMLPANSSAASHQFQANFLFRWFVDRIGPRNATALRHLSVPFPVDPAALISTHFSTSDFEDSENTIIPTLQRQCPNLETLDFDIRWNNHWVRLLCPNTPTVHAVFGRLDDALRSAFPKLKGVGLCFAAPGRKYVFTNPFVGNSEEMPPAEWEWFTQTLAEGNGWQVDTAPADLVQDDETPNAPGADGAAESQGEQVSPWGVHTRSTTPPGTHVPWLTREHAPTPRDAAAVLYERPAMATVDDEDLERDGRFSAAIAAKAKYAKAWLRSPRQAALDREAAEEWMQWRRTMLAQAGPYSFSSCFGTGSIGGASGKTSRRRMLARRLRNLL</sequence>
<keyword evidence="3" id="KW-1185">Reference proteome</keyword>
<reference evidence="2" key="1">
    <citation type="journal article" date="2023" name="Mol. Phylogenet. Evol.">
        <title>Genome-scale phylogeny and comparative genomics of the fungal order Sordariales.</title>
        <authorList>
            <person name="Hensen N."/>
            <person name="Bonometti L."/>
            <person name="Westerberg I."/>
            <person name="Brannstrom I.O."/>
            <person name="Guillou S."/>
            <person name="Cros-Aarteil S."/>
            <person name="Calhoun S."/>
            <person name="Haridas S."/>
            <person name="Kuo A."/>
            <person name="Mondo S."/>
            <person name="Pangilinan J."/>
            <person name="Riley R."/>
            <person name="LaButti K."/>
            <person name="Andreopoulos B."/>
            <person name="Lipzen A."/>
            <person name="Chen C."/>
            <person name="Yan M."/>
            <person name="Daum C."/>
            <person name="Ng V."/>
            <person name="Clum A."/>
            <person name="Steindorff A."/>
            <person name="Ohm R.A."/>
            <person name="Martin F."/>
            <person name="Silar P."/>
            <person name="Natvig D.O."/>
            <person name="Lalanne C."/>
            <person name="Gautier V."/>
            <person name="Ament-Velasquez S.L."/>
            <person name="Kruys A."/>
            <person name="Hutchinson M.I."/>
            <person name="Powell A.J."/>
            <person name="Barry K."/>
            <person name="Miller A.N."/>
            <person name="Grigoriev I.V."/>
            <person name="Debuchy R."/>
            <person name="Gladieux P."/>
            <person name="Hiltunen Thoren M."/>
            <person name="Johannesson H."/>
        </authorList>
    </citation>
    <scope>NUCLEOTIDE SEQUENCE</scope>
    <source>
        <strain evidence="2">CBS 123565</strain>
    </source>
</reference>
<evidence type="ECO:0000313" key="3">
    <source>
        <dbReference type="Proteomes" id="UP001304895"/>
    </source>
</evidence>
<protein>
    <submittedName>
        <fullName evidence="2">Uncharacterized protein</fullName>
    </submittedName>
</protein>
<dbReference type="EMBL" id="MU853423">
    <property type="protein sequence ID" value="KAK4131523.1"/>
    <property type="molecule type" value="Genomic_DNA"/>
</dbReference>
<accession>A0AAN6UEF1</accession>
<evidence type="ECO:0000313" key="2">
    <source>
        <dbReference type="EMBL" id="KAK4131523.1"/>
    </source>
</evidence>
<dbReference type="PANTHER" id="PTHR42085">
    <property type="entry name" value="F-BOX DOMAIN-CONTAINING PROTEIN"/>
    <property type="match status" value="1"/>
</dbReference>
<feature type="non-terminal residue" evidence="2">
    <location>
        <position position="1"/>
    </location>
</feature>
<dbReference type="PANTHER" id="PTHR42085:SF4">
    <property type="entry name" value="F-BOX DOMAIN-CONTAINING PROTEIN"/>
    <property type="match status" value="1"/>
</dbReference>
<organism evidence="2 3">
    <name type="scientific">Trichocladium antarcticum</name>
    <dbReference type="NCBI Taxonomy" id="1450529"/>
    <lineage>
        <taxon>Eukaryota</taxon>
        <taxon>Fungi</taxon>
        <taxon>Dikarya</taxon>
        <taxon>Ascomycota</taxon>
        <taxon>Pezizomycotina</taxon>
        <taxon>Sordariomycetes</taxon>
        <taxon>Sordariomycetidae</taxon>
        <taxon>Sordariales</taxon>
        <taxon>Chaetomiaceae</taxon>
        <taxon>Trichocladium</taxon>
    </lineage>
</organism>